<proteinExistence type="predicted"/>
<accession>A0ABN9R5A5</accession>
<reference evidence="2" key="1">
    <citation type="submission" date="2023-10" db="EMBL/GenBank/DDBJ databases">
        <authorList>
            <person name="Chen Y."/>
            <person name="Shah S."/>
            <person name="Dougan E. K."/>
            <person name="Thang M."/>
            <person name="Chan C."/>
        </authorList>
    </citation>
    <scope>NUCLEOTIDE SEQUENCE [LARGE SCALE GENOMIC DNA]</scope>
</reference>
<evidence type="ECO:0000256" key="1">
    <source>
        <dbReference type="SAM" id="MobiDB-lite"/>
    </source>
</evidence>
<gene>
    <name evidence="2" type="ORF">PCOR1329_LOCUS16583</name>
</gene>
<comment type="caution">
    <text evidence="2">The sequence shown here is derived from an EMBL/GenBank/DDBJ whole genome shotgun (WGS) entry which is preliminary data.</text>
</comment>
<keyword evidence="3" id="KW-1185">Reference proteome</keyword>
<evidence type="ECO:0000313" key="2">
    <source>
        <dbReference type="EMBL" id="CAK0812254.1"/>
    </source>
</evidence>
<evidence type="ECO:0000313" key="3">
    <source>
        <dbReference type="Proteomes" id="UP001189429"/>
    </source>
</evidence>
<dbReference type="EMBL" id="CAUYUJ010005097">
    <property type="protein sequence ID" value="CAK0812254.1"/>
    <property type="molecule type" value="Genomic_DNA"/>
</dbReference>
<sequence length="114" mass="12989">MGPQARQFQKALEKTKPSAVVEQPGTRLETKFEAKLKLFTPPPPLPRPTTSPPPLDRRIYRRALIVGIIGFDQAWFKPWQSLDRRFPDQDARFCHAPLRPGHHCGDAARRGAPR</sequence>
<feature type="region of interest" description="Disordered" evidence="1">
    <location>
        <begin position="1"/>
        <end position="24"/>
    </location>
</feature>
<dbReference type="Proteomes" id="UP001189429">
    <property type="component" value="Unassembled WGS sequence"/>
</dbReference>
<organism evidence="2 3">
    <name type="scientific">Prorocentrum cordatum</name>
    <dbReference type="NCBI Taxonomy" id="2364126"/>
    <lineage>
        <taxon>Eukaryota</taxon>
        <taxon>Sar</taxon>
        <taxon>Alveolata</taxon>
        <taxon>Dinophyceae</taxon>
        <taxon>Prorocentrales</taxon>
        <taxon>Prorocentraceae</taxon>
        <taxon>Prorocentrum</taxon>
    </lineage>
</organism>
<name>A0ABN9R5A5_9DINO</name>
<protein>
    <submittedName>
        <fullName evidence="2">Uncharacterized protein</fullName>
    </submittedName>
</protein>